<dbReference type="Pfam" id="PF00924">
    <property type="entry name" value="MS_channel_2nd"/>
    <property type="match status" value="1"/>
</dbReference>
<dbReference type="SUPFAM" id="SSF50182">
    <property type="entry name" value="Sm-like ribonucleoproteins"/>
    <property type="match status" value="1"/>
</dbReference>
<dbReference type="InterPro" id="IPR052702">
    <property type="entry name" value="MscS-like_channel"/>
</dbReference>
<comment type="subcellular location">
    <subcellularLocation>
        <location evidence="1">Cell membrane</location>
        <topology evidence="1">Multi-pass membrane protein</topology>
    </subcellularLocation>
</comment>
<dbReference type="InterPro" id="IPR006685">
    <property type="entry name" value="MscS_channel_2nd"/>
</dbReference>
<dbReference type="InterPro" id="IPR011066">
    <property type="entry name" value="MscS_channel_C_sf"/>
</dbReference>
<evidence type="ECO:0000259" key="10">
    <source>
        <dbReference type="Pfam" id="PF21082"/>
    </source>
</evidence>
<feature type="domain" description="Mechanosensitive ion channel MscS" evidence="9">
    <location>
        <begin position="622"/>
        <end position="688"/>
    </location>
</feature>
<evidence type="ECO:0000256" key="1">
    <source>
        <dbReference type="ARBA" id="ARBA00004651"/>
    </source>
</evidence>
<evidence type="ECO:0000313" key="12">
    <source>
        <dbReference type="EMBL" id="MFD0793788.1"/>
    </source>
</evidence>
<keyword evidence="13" id="KW-1185">Reference proteome</keyword>
<feature type="domain" description="Mechanosensitive ion channel MscS C-terminal" evidence="10">
    <location>
        <begin position="697"/>
        <end position="778"/>
    </location>
</feature>
<feature type="signal peptide" evidence="8">
    <location>
        <begin position="1"/>
        <end position="28"/>
    </location>
</feature>
<organism evidence="12 13">
    <name type="scientific">Mucilaginibacter litoreus</name>
    <dbReference type="NCBI Taxonomy" id="1048221"/>
    <lineage>
        <taxon>Bacteria</taxon>
        <taxon>Pseudomonadati</taxon>
        <taxon>Bacteroidota</taxon>
        <taxon>Sphingobacteriia</taxon>
        <taxon>Sphingobacteriales</taxon>
        <taxon>Sphingobacteriaceae</taxon>
        <taxon>Mucilaginibacter</taxon>
    </lineage>
</organism>
<evidence type="ECO:0000256" key="2">
    <source>
        <dbReference type="ARBA" id="ARBA00008017"/>
    </source>
</evidence>
<feature type="transmembrane region" description="Helical" evidence="7">
    <location>
        <begin position="436"/>
        <end position="460"/>
    </location>
</feature>
<keyword evidence="6 7" id="KW-0472">Membrane</keyword>
<dbReference type="RefSeq" id="WP_377114094.1">
    <property type="nucleotide sequence ID" value="NZ_JBHTHZ010000005.1"/>
</dbReference>
<dbReference type="SUPFAM" id="SSF82689">
    <property type="entry name" value="Mechanosensitive channel protein MscS (YggB), C-terminal domain"/>
    <property type="match status" value="1"/>
</dbReference>
<evidence type="ECO:0000256" key="8">
    <source>
        <dbReference type="SAM" id="SignalP"/>
    </source>
</evidence>
<dbReference type="InterPro" id="IPR049278">
    <property type="entry name" value="MS_channel_C"/>
</dbReference>
<feature type="transmembrane region" description="Helical" evidence="7">
    <location>
        <begin position="494"/>
        <end position="520"/>
    </location>
</feature>
<evidence type="ECO:0000313" key="13">
    <source>
        <dbReference type="Proteomes" id="UP001597010"/>
    </source>
</evidence>
<comment type="similarity">
    <text evidence="2">Belongs to the MscS (TC 1.A.23) family.</text>
</comment>
<feature type="transmembrane region" description="Helical" evidence="7">
    <location>
        <begin position="581"/>
        <end position="601"/>
    </location>
</feature>
<dbReference type="InterPro" id="IPR023408">
    <property type="entry name" value="MscS_beta-dom_sf"/>
</dbReference>
<reference evidence="13" key="1">
    <citation type="journal article" date="2019" name="Int. J. Syst. Evol. Microbiol.">
        <title>The Global Catalogue of Microorganisms (GCM) 10K type strain sequencing project: providing services to taxonomists for standard genome sequencing and annotation.</title>
        <authorList>
            <consortium name="The Broad Institute Genomics Platform"/>
            <consortium name="The Broad Institute Genome Sequencing Center for Infectious Disease"/>
            <person name="Wu L."/>
            <person name="Ma J."/>
        </authorList>
    </citation>
    <scope>NUCLEOTIDE SEQUENCE [LARGE SCALE GENOMIC DNA]</scope>
    <source>
        <strain evidence="13">CCUG 61484</strain>
    </source>
</reference>
<protein>
    <submittedName>
        <fullName evidence="12">Mechanosensitive ion channel family protein</fullName>
    </submittedName>
</protein>
<evidence type="ECO:0000259" key="9">
    <source>
        <dbReference type="Pfam" id="PF00924"/>
    </source>
</evidence>
<dbReference type="InterPro" id="IPR049142">
    <property type="entry name" value="MS_channel_1st"/>
</dbReference>
<keyword evidence="3" id="KW-1003">Cell membrane</keyword>
<sequence>MMFRKTGYLAYLFLSFTVLSLCITSSRAQDIQLKSDSGQTIPDTLLFRLQRAQAAITEINASNKKGYGTRDATEQLASIKENINPIKTDLGVAQRIIEPKTLMNYDLILKNSRDKLLELQDRLTKSTNSLQRMAKDVMDLSKDSVLMVQADDTTARKLYKGQLVDVKLRLQNAGKLTTANLDTVSRLLADVSAVNLEIAQLQANIADRLQTSGKSALRKESPYIWSAPTEVKGQELSELITSSYAGQNKILNYFIKSTWDNRVLLLLFGGIFFLWVLLNYRKVQKAEFREKAGELNFKYITPLPIVPTLIVILIFTPIFEPDSPSLYIEIISFALLTLLTIDFKKRLPAKDFRHWLLIFGLFIAIMGVSAVVHDAIFMRLLLITINVVSLYIGYQFYKKLKEANFKKGLVKPVLIIYIILNLLAILLNIFGRISLAKIYTTTAIIGLTQVIGLAVFIQIFTDALELQIKVSACNGGIFSRLDISRTRKSFQKMLSVIAVILWVLVFFINLSIAGGVFGFFHDVLVKKRSFGTISFTLSNVLFFAVIVYVSNILQKSVEVLFGEKSVTFGNQVEHKSSKLTLIRLVIAIVGILLAVTASGIPMDKLTVVLGALSVGIGLGMQNIVNNFVSGIILIFEKPFDIGDFIELADKKGKIQDIGIRSSKMLTQYGSQVIIPNGDLLSNRLVNWTQNAAYVKSEIVFKVNVATDLNNVMKIIQDELSKSEHTVKNLTPEILINSIALDVVELKILIWITNVYIEPTFKSMLLANLINRFAEAQIKVM</sequence>
<comment type="caution">
    <text evidence="12">The sequence shown here is derived from an EMBL/GenBank/DDBJ whole genome shotgun (WGS) entry which is preliminary data.</text>
</comment>
<feature type="transmembrane region" description="Helical" evidence="7">
    <location>
        <begin position="532"/>
        <end position="553"/>
    </location>
</feature>
<evidence type="ECO:0000256" key="5">
    <source>
        <dbReference type="ARBA" id="ARBA00022989"/>
    </source>
</evidence>
<dbReference type="PANTHER" id="PTHR30347">
    <property type="entry name" value="POTASSIUM CHANNEL RELATED"/>
    <property type="match status" value="1"/>
</dbReference>
<feature type="transmembrane region" description="Helical" evidence="7">
    <location>
        <begin position="409"/>
        <end position="430"/>
    </location>
</feature>
<evidence type="ECO:0000256" key="7">
    <source>
        <dbReference type="SAM" id="Phobius"/>
    </source>
</evidence>
<proteinExistence type="inferred from homology"/>
<dbReference type="PANTHER" id="PTHR30347:SF1">
    <property type="entry name" value="MECHANOSENSITIVE CHANNEL MSCK"/>
    <property type="match status" value="1"/>
</dbReference>
<feature type="transmembrane region" description="Helical" evidence="7">
    <location>
        <begin position="607"/>
        <end position="635"/>
    </location>
</feature>
<dbReference type="Pfam" id="PF21082">
    <property type="entry name" value="MS_channel_3rd"/>
    <property type="match status" value="1"/>
</dbReference>
<dbReference type="Gene3D" id="1.10.287.1260">
    <property type="match status" value="1"/>
</dbReference>
<dbReference type="Gene3D" id="2.30.30.60">
    <property type="match status" value="1"/>
</dbReference>
<gene>
    <name evidence="12" type="ORF">ACFQZX_09170</name>
</gene>
<keyword evidence="8" id="KW-0732">Signal</keyword>
<feature type="transmembrane region" description="Helical" evidence="7">
    <location>
        <begin position="299"/>
        <end position="319"/>
    </location>
</feature>
<evidence type="ECO:0000256" key="3">
    <source>
        <dbReference type="ARBA" id="ARBA00022475"/>
    </source>
</evidence>
<feature type="chain" id="PRO_5045182251" evidence="8">
    <location>
        <begin position="29"/>
        <end position="780"/>
    </location>
</feature>
<feature type="transmembrane region" description="Helical" evidence="7">
    <location>
        <begin position="259"/>
        <end position="278"/>
    </location>
</feature>
<feature type="transmembrane region" description="Helical" evidence="7">
    <location>
        <begin position="378"/>
        <end position="397"/>
    </location>
</feature>
<dbReference type="InterPro" id="IPR011014">
    <property type="entry name" value="MscS_channel_TM-2"/>
</dbReference>
<dbReference type="SUPFAM" id="SSF82861">
    <property type="entry name" value="Mechanosensitive channel protein MscS (YggB), transmembrane region"/>
    <property type="match status" value="1"/>
</dbReference>
<evidence type="ECO:0000256" key="4">
    <source>
        <dbReference type="ARBA" id="ARBA00022692"/>
    </source>
</evidence>
<feature type="transmembrane region" description="Helical" evidence="7">
    <location>
        <begin position="355"/>
        <end position="372"/>
    </location>
</feature>
<evidence type="ECO:0000256" key="6">
    <source>
        <dbReference type="ARBA" id="ARBA00023136"/>
    </source>
</evidence>
<keyword evidence="4 7" id="KW-0812">Transmembrane</keyword>
<dbReference type="EMBL" id="JBHTHZ010000005">
    <property type="protein sequence ID" value="MFD0793788.1"/>
    <property type="molecule type" value="Genomic_DNA"/>
</dbReference>
<dbReference type="Proteomes" id="UP001597010">
    <property type="component" value="Unassembled WGS sequence"/>
</dbReference>
<feature type="transmembrane region" description="Helical" evidence="7">
    <location>
        <begin position="325"/>
        <end position="343"/>
    </location>
</feature>
<evidence type="ECO:0000259" key="11">
    <source>
        <dbReference type="Pfam" id="PF21088"/>
    </source>
</evidence>
<feature type="domain" description="Mechanosensitive ion channel transmembrane helices 2/3" evidence="11">
    <location>
        <begin position="580"/>
        <end position="621"/>
    </location>
</feature>
<dbReference type="Pfam" id="PF21088">
    <property type="entry name" value="MS_channel_1st"/>
    <property type="match status" value="1"/>
</dbReference>
<accession>A0ABW3ART6</accession>
<name>A0ABW3ART6_9SPHI</name>
<dbReference type="InterPro" id="IPR010920">
    <property type="entry name" value="LSM_dom_sf"/>
</dbReference>
<dbReference type="Gene3D" id="3.30.70.100">
    <property type="match status" value="1"/>
</dbReference>
<keyword evidence="5 7" id="KW-1133">Transmembrane helix</keyword>